<feature type="transmembrane region" description="Helical" evidence="2">
    <location>
        <begin position="60"/>
        <end position="82"/>
    </location>
</feature>
<feature type="transmembrane region" description="Helical" evidence="2">
    <location>
        <begin position="254"/>
        <end position="274"/>
    </location>
</feature>
<dbReference type="EMBL" id="BRXS01000008">
    <property type="protein sequence ID" value="GLC28316.1"/>
    <property type="molecule type" value="Genomic_DNA"/>
</dbReference>
<evidence type="ECO:0000313" key="5">
    <source>
        <dbReference type="Proteomes" id="UP001161325"/>
    </source>
</evidence>
<evidence type="ECO:0000256" key="2">
    <source>
        <dbReference type="SAM" id="Phobius"/>
    </source>
</evidence>
<organism evidence="4 5">
    <name type="scientific">Roseisolibacter agri</name>
    <dbReference type="NCBI Taxonomy" id="2014610"/>
    <lineage>
        <taxon>Bacteria</taxon>
        <taxon>Pseudomonadati</taxon>
        <taxon>Gemmatimonadota</taxon>
        <taxon>Gemmatimonadia</taxon>
        <taxon>Gemmatimonadales</taxon>
        <taxon>Gemmatimonadaceae</taxon>
        <taxon>Roseisolibacter</taxon>
    </lineage>
</organism>
<feature type="transmembrane region" description="Helical" evidence="2">
    <location>
        <begin position="114"/>
        <end position="134"/>
    </location>
</feature>
<dbReference type="PANTHER" id="PTHR23028">
    <property type="entry name" value="ACETYLTRANSFERASE"/>
    <property type="match status" value="1"/>
</dbReference>
<dbReference type="GO" id="GO:0016747">
    <property type="term" value="F:acyltransferase activity, transferring groups other than amino-acyl groups"/>
    <property type="evidence" value="ECO:0007669"/>
    <property type="project" value="InterPro"/>
</dbReference>
<feature type="domain" description="Acyltransferase 3" evidence="3">
    <location>
        <begin position="31"/>
        <end position="392"/>
    </location>
</feature>
<dbReference type="InterPro" id="IPR002656">
    <property type="entry name" value="Acyl_transf_3_dom"/>
</dbReference>
<gene>
    <name evidence="4" type="ORF">rosag_48290</name>
</gene>
<feature type="transmembrane region" description="Helical" evidence="2">
    <location>
        <begin position="281"/>
        <end position="297"/>
    </location>
</feature>
<keyword evidence="2" id="KW-0472">Membrane</keyword>
<feature type="transmembrane region" description="Helical" evidence="2">
    <location>
        <begin position="303"/>
        <end position="322"/>
    </location>
</feature>
<feature type="compositionally biased region" description="Pro residues" evidence="1">
    <location>
        <begin position="1"/>
        <end position="19"/>
    </location>
</feature>
<sequence length="425" mass="45356">MPPDAPAPAPPGAPTPARPARPSDAGYFLTLDGWRAVAIGLVVADHVCKGLIRDMDLNRAVARLALGAHGVNLFFAISGFLITARLLQEREATGGVSLGAFYVRRAWRILPPAFAFLAVVGCLGLAGALPVAGWDWLAALGFWRNYAEPVLNDTGYYTAHFWSLAVEEHFYLLWPGALVALLLAAARRRRDDDVAYGAGGGAGPVAGVTLVAAMALLGALLVAAWRPVVLGQQIAAVGHPTWHYFVRTDTRLDALLWGAALAAAARTGWGARVAALVARPAVRLAVVAAVGMIWTVYRQRPTIWESAFLALLVGGSVFAAGARPDGRPGRFDLLGRALETGPARWLGRRSYGVYLWQQLFLPSFDTPLLAAGVGLPGVLQRWPWNGVALLAVAAASYRWVERPCIARGAALGRRIAAARRHIARI</sequence>
<comment type="caution">
    <text evidence="4">The sequence shown here is derived from an EMBL/GenBank/DDBJ whole genome shotgun (WGS) entry which is preliminary data.</text>
</comment>
<proteinExistence type="predicted"/>
<name>A0AA37V8Y6_9BACT</name>
<reference evidence="4" key="1">
    <citation type="submission" date="2022-08" db="EMBL/GenBank/DDBJ databases">
        <title>Draft genome sequencing of Roseisolibacter agri AW1220.</title>
        <authorList>
            <person name="Tobiishi Y."/>
            <person name="Tonouchi A."/>
        </authorList>
    </citation>
    <scope>NUCLEOTIDE SEQUENCE</scope>
    <source>
        <strain evidence="4">AW1220</strain>
    </source>
</reference>
<dbReference type="GO" id="GO:0009103">
    <property type="term" value="P:lipopolysaccharide biosynthetic process"/>
    <property type="evidence" value="ECO:0007669"/>
    <property type="project" value="TreeGrafter"/>
</dbReference>
<keyword evidence="2" id="KW-0812">Transmembrane</keyword>
<accession>A0AA37V8Y6</accession>
<feature type="region of interest" description="Disordered" evidence="1">
    <location>
        <begin position="1"/>
        <end position="21"/>
    </location>
</feature>
<protein>
    <recommendedName>
        <fullName evidence="3">Acyltransferase 3 domain-containing protein</fullName>
    </recommendedName>
</protein>
<dbReference type="AlphaFoldDB" id="A0AA37V8Y6"/>
<dbReference type="PANTHER" id="PTHR23028:SF53">
    <property type="entry name" value="ACYL_TRANSF_3 DOMAIN-CONTAINING PROTEIN"/>
    <property type="match status" value="1"/>
</dbReference>
<evidence type="ECO:0000259" key="3">
    <source>
        <dbReference type="Pfam" id="PF01757"/>
    </source>
</evidence>
<dbReference type="Proteomes" id="UP001161325">
    <property type="component" value="Unassembled WGS sequence"/>
</dbReference>
<feature type="transmembrane region" description="Helical" evidence="2">
    <location>
        <begin position="169"/>
        <end position="186"/>
    </location>
</feature>
<dbReference type="GO" id="GO:0016020">
    <property type="term" value="C:membrane"/>
    <property type="evidence" value="ECO:0007669"/>
    <property type="project" value="TreeGrafter"/>
</dbReference>
<evidence type="ECO:0000256" key="1">
    <source>
        <dbReference type="SAM" id="MobiDB-lite"/>
    </source>
</evidence>
<feature type="transmembrane region" description="Helical" evidence="2">
    <location>
        <begin position="198"/>
        <end position="225"/>
    </location>
</feature>
<dbReference type="Pfam" id="PF01757">
    <property type="entry name" value="Acyl_transf_3"/>
    <property type="match status" value="1"/>
</dbReference>
<keyword evidence="5" id="KW-1185">Reference proteome</keyword>
<dbReference type="RefSeq" id="WP_284352712.1">
    <property type="nucleotide sequence ID" value="NZ_BRXS01000008.1"/>
</dbReference>
<keyword evidence="2" id="KW-1133">Transmembrane helix</keyword>
<evidence type="ECO:0000313" key="4">
    <source>
        <dbReference type="EMBL" id="GLC28316.1"/>
    </source>
</evidence>
<dbReference type="InterPro" id="IPR050879">
    <property type="entry name" value="Acyltransferase_3"/>
</dbReference>